<evidence type="ECO:0000256" key="1">
    <source>
        <dbReference type="ARBA" id="ARBA00022448"/>
    </source>
</evidence>
<reference evidence="5 6" key="1">
    <citation type="submission" date="2014-12" db="EMBL/GenBank/DDBJ databases">
        <title>Mercury Reductase activity and rhizosphere competence traits in the genome of root associated Photobacterium halotolerans MELD1.</title>
        <authorList>
            <person name="Mathew D.C."/>
            <person name="Huang C.-C."/>
        </authorList>
    </citation>
    <scope>NUCLEOTIDE SEQUENCE [LARGE SCALE GENOMIC DNA]</scope>
    <source>
        <strain evidence="5 6">MELD1</strain>
    </source>
</reference>
<evidence type="ECO:0000256" key="3">
    <source>
        <dbReference type="ARBA" id="ARBA00022840"/>
    </source>
</evidence>
<dbReference type="RefSeq" id="WP_046220771.1">
    <property type="nucleotide sequence ID" value="NZ_JWYV01000008.1"/>
</dbReference>
<keyword evidence="2" id="KW-0547">Nucleotide-binding</keyword>
<dbReference type="PANTHER" id="PTHR42781:SF4">
    <property type="entry name" value="SPERMIDINE_PUTRESCINE IMPORT ATP-BINDING PROTEIN POTA"/>
    <property type="match status" value="1"/>
</dbReference>
<proteinExistence type="predicted"/>
<dbReference type="EMBL" id="JWYV01000008">
    <property type="protein sequence ID" value="KKC99835.1"/>
    <property type="molecule type" value="Genomic_DNA"/>
</dbReference>
<keyword evidence="3 5" id="KW-0067">ATP-binding</keyword>
<name>A0A0F5VCD6_9GAMM</name>
<dbReference type="PANTHER" id="PTHR42781">
    <property type="entry name" value="SPERMIDINE/PUTRESCINE IMPORT ATP-BINDING PROTEIN POTA"/>
    <property type="match status" value="1"/>
</dbReference>
<dbReference type="InterPro" id="IPR003593">
    <property type="entry name" value="AAA+_ATPase"/>
</dbReference>
<dbReference type="InterPro" id="IPR027417">
    <property type="entry name" value="P-loop_NTPase"/>
</dbReference>
<dbReference type="AlphaFoldDB" id="A0A0F5VCD6"/>
<dbReference type="STRING" id="265726.KY46_11165"/>
<feature type="domain" description="ABC transporter" evidence="4">
    <location>
        <begin position="3"/>
        <end position="218"/>
    </location>
</feature>
<dbReference type="SUPFAM" id="SSF52540">
    <property type="entry name" value="P-loop containing nucleoside triphosphate hydrolases"/>
    <property type="match status" value="1"/>
</dbReference>
<dbReference type="GO" id="GO:0016887">
    <property type="term" value="F:ATP hydrolysis activity"/>
    <property type="evidence" value="ECO:0007669"/>
    <property type="project" value="InterPro"/>
</dbReference>
<comment type="caution">
    <text evidence="5">The sequence shown here is derived from an EMBL/GenBank/DDBJ whole genome shotgun (WGS) entry which is preliminary data.</text>
</comment>
<dbReference type="InterPro" id="IPR003439">
    <property type="entry name" value="ABC_transporter-like_ATP-bd"/>
</dbReference>
<dbReference type="GO" id="GO:0005524">
    <property type="term" value="F:ATP binding"/>
    <property type="evidence" value="ECO:0007669"/>
    <property type="project" value="UniProtKB-KW"/>
</dbReference>
<dbReference type="SMART" id="SM00382">
    <property type="entry name" value="AAA"/>
    <property type="match status" value="1"/>
</dbReference>
<dbReference type="Gene3D" id="3.40.50.300">
    <property type="entry name" value="P-loop containing nucleotide triphosphate hydrolases"/>
    <property type="match status" value="1"/>
</dbReference>
<dbReference type="OrthoDB" id="9802264at2"/>
<protein>
    <submittedName>
        <fullName evidence="5">ABC transporter ATP-binding protein</fullName>
    </submittedName>
</protein>
<gene>
    <name evidence="5" type="ORF">KY46_11165</name>
</gene>
<keyword evidence="1" id="KW-0813">Transport</keyword>
<dbReference type="InterPro" id="IPR050093">
    <property type="entry name" value="ABC_SmlMolc_Importer"/>
</dbReference>
<evidence type="ECO:0000259" key="4">
    <source>
        <dbReference type="PROSITE" id="PS50893"/>
    </source>
</evidence>
<dbReference type="Proteomes" id="UP000033633">
    <property type="component" value="Unassembled WGS sequence"/>
</dbReference>
<sequence length="218" mass="24095">MCLSVKNLTINNGHQRLLSSLTLTVEQGQVLTIMGPSGCGKSTLLGVIAGHIPPDCHYQGEISLNNRLLNALAPDKRRIGLLFQDDLLFPHLNVWQNLAFGLPSSVKKPERKTRAYDTLAALGLTALACQCPSQISGGQRARISLMRCLLAEPDAILLDEPFSKLDKDLRSQFRDLVFQEIRQLNIPALMVTHDQDDVPPDGQILHWPAPLEEEPSYA</sequence>
<organism evidence="5 6">
    <name type="scientific">Photobacterium halotolerans</name>
    <dbReference type="NCBI Taxonomy" id="265726"/>
    <lineage>
        <taxon>Bacteria</taxon>
        <taxon>Pseudomonadati</taxon>
        <taxon>Pseudomonadota</taxon>
        <taxon>Gammaproteobacteria</taxon>
        <taxon>Vibrionales</taxon>
        <taxon>Vibrionaceae</taxon>
        <taxon>Photobacterium</taxon>
    </lineage>
</organism>
<dbReference type="Pfam" id="PF00005">
    <property type="entry name" value="ABC_tran"/>
    <property type="match status" value="1"/>
</dbReference>
<evidence type="ECO:0000313" key="5">
    <source>
        <dbReference type="EMBL" id="KKC99835.1"/>
    </source>
</evidence>
<keyword evidence="6" id="KW-1185">Reference proteome</keyword>
<accession>A0A0F5VCD6</accession>
<dbReference type="PATRIC" id="fig|265726.11.peg.4386"/>
<evidence type="ECO:0000313" key="6">
    <source>
        <dbReference type="Proteomes" id="UP000033633"/>
    </source>
</evidence>
<dbReference type="PROSITE" id="PS50893">
    <property type="entry name" value="ABC_TRANSPORTER_2"/>
    <property type="match status" value="1"/>
</dbReference>
<evidence type="ECO:0000256" key="2">
    <source>
        <dbReference type="ARBA" id="ARBA00022741"/>
    </source>
</evidence>